<dbReference type="EMBL" id="CM004477">
    <property type="protein sequence ID" value="OCT73643.1"/>
    <property type="molecule type" value="Genomic_DNA"/>
</dbReference>
<name>A0A974CHV4_XENLA</name>
<gene>
    <name evidence="1" type="ORF">XELAEV_18032606mg</name>
</gene>
<sequence length="66" mass="7655">MYWGSVLEVQCGLQRGNEYYTHHVDLCYGNVALVSRFSEWTFSGDGLGTLKPKNFVFYCLINYCFI</sequence>
<dbReference type="AlphaFoldDB" id="A0A974CHV4"/>
<evidence type="ECO:0000313" key="1">
    <source>
        <dbReference type="EMBL" id="OCT73643.1"/>
    </source>
</evidence>
<organism evidence="1 2">
    <name type="scientific">Xenopus laevis</name>
    <name type="common">African clawed frog</name>
    <dbReference type="NCBI Taxonomy" id="8355"/>
    <lineage>
        <taxon>Eukaryota</taxon>
        <taxon>Metazoa</taxon>
        <taxon>Chordata</taxon>
        <taxon>Craniata</taxon>
        <taxon>Vertebrata</taxon>
        <taxon>Euteleostomi</taxon>
        <taxon>Amphibia</taxon>
        <taxon>Batrachia</taxon>
        <taxon>Anura</taxon>
        <taxon>Pipoidea</taxon>
        <taxon>Pipidae</taxon>
        <taxon>Xenopodinae</taxon>
        <taxon>Xenopus</taxon>
        <taxon>Xenopus</taxon>
    </lineage>
</organism>
<dbReference type="Proteomes" id="UP000694892">
    <property type="component" value="Chromosome 6S"/>
</dbReference>
<proteinExistence type="predicted"/>
<evidence type="ECO:0000313" key="2">
    <source>
        <dbReference type="Proteomes" id="UP000694892"/>
    </source>
</evidence>
<protein>
    <submittedName>
        <fullName evidence="1">Uncharacterized protein</fullName>
    </submittedName>
</protein>
<reference evidence="2" key="1">
    <citation type="journal article" date="2016" name="Nature">
        <title>Genome evolution in the allotetraploid frog Xenopus laevis.</title>
        <authorList>
            <person name="Session A.M."/>
            <person name="Uno Y."/>
            <person name="Kwon T."/>
            <person name="Chapman J.A."/>
            <person name="Toyoda A."/>
            <person name="Takahashi S."/>
            <person name="Fukui A."/>
            <person name="Hikosaka A."/>
            <person name="Suzuki A."/>
            <person name="Kondo M."/>
            <person name="van Heeringen S.J."/>
            <person name="Quigley I."/>
            <person name="Heinz S."/>
            <person name="Ogino H."/>
            <person name="Ochi H."/>
            <person name="Hellsten U."/>
            <person name="Lyons J.B."/>
            <person name="Simakov O."/>
            <person name="Putnam N."/>
            <person name="Stites J."/>
            <person name="Kuroki Y."/>
            <person name="Tanaka T."/>
            <person name="Michiue T."/>
            <person name="Watanabe M."/>
            <person name="Bogdanovic O."/>
            <person name="Lister R."/>
            <person name="Georgiou G."/>
            <person name="Paranjpe S.S."/>
            <person name="van Kruijsbergen I."/>
            <person name="Shu S."/>
            <person name="Carlson J."/>
            <person name="Kinoshita T."/>
            <person name="Ohta Y."/>
            <person name="Mawaribuchi S."/>
            <person name="Jenkins J."/>
            <person name="Grimwood J."/>
            <person name="Schmutz J."/>
            <person name="Mitros T."/>
            <person name="Mozaffari S.V."/>
            <person name="Suzuki Y."/>
            <person name="Haramoto Y."/>
            <person name="Yamamoto T.S."/>
            <person name="Takagi C."/>
            <person name="Heald R."/>
            <person name="Miller K."/>
            <person name="Haudenschild C."/>
            <person name="Kitzman J."/>
            <person name="Nakayama T."/>
            <person name="Izutsu Y."/>
            <person name="Robert J."/>
            <person name="Fortriede J."/>
            <person name="Burns K."/>
            <person name="Lotay V."/>
            <person name="Karimi K."/>
            <person name="Yasuoka Y."/>
            <person name="Dichmann D.S."/>
            <person name="Flajnik M.F."/>
            <person name="Houston D.W."/>
            <person name="Shendure J."/>
            <person name="DuPasquier L."/>
            <person name="Vize P.D."/>
            <person name="Zorn A.M."/>
            <person name="Ito M."/>
            <person name="Marcotte E.M."/>
            <person name="Wallingford J.B."/>
            <person name="Ito Y."/>
            <person name="Asashima M."/>
            <person name="Ueno N."/>
            <person name="Matsuda Y."/>
            <person name="Veenstra G.J."/>
            <person name="Fujiyama A."/>
            <person name="Harland R.M."/>
            <person name="Taira M."/>
            <person name="Rokhsar D.S."/>
        </authorList>
    </citation>
    <scope>NUCLEOTIDE SEQUENCE [LARGE SCALE GENOMIC DNA]</scope>
    <source>
        <strain evidence="2">J</strain>
    </source>
</reference>
<accession>A0A974CHV4</accession>